<reference evidence="2" key="1">
    <citation type="journal article" date="2019" name="Sci. Rep.">
        <title>Draft genome of Tanacetum cinerariifolium, the natural source of mosquito coil.</title>
        <authorList>
            <person name="Yamashiro T."/>
            <person name="Shiraishi A."/>
            <person name="Satake H."/>
            <person name="Nakayama K."/>
        </authorList>
    </citation>
    <scope>NUCLEOTIDE SEQUENCE</scope>
</reference>
<evidence type="ECO:0000256" key="1">
    <source>
        <dbReference type="SAM" id="Phobius"/>
    </source>
</evidence>
<sequence length="86" mass="9380">MMLHTTVTARIIDKTWGTILVARHGALILRKSSSLTDSFFLTMTAVQSSSSGITFILAVAFFFRQWEVPFSSGNFLTSSDGCVGDV</sequence>
<keyword evidence="1" id="KW-0472">Membrane</keyword>
<organism evidence="2">
    <name type="scientific">Tanacetum cinerariifolium</name>
    <name type="common">Dalmatian daisy</name>
    <name type="synonym">Chrysanthemum cinerariifolium</name>
    <dbReference type="NCBI Taxonomy" id="118510"/>
    <lineage>
        <taxon>Eukaryota</taxon>
        <taxon>Viridiplantae</taxon>
        <taxon>Streptophyta</taxon>
        <taxon>Embryophyta</taxon>
        <taxon>Tracheophyta</taxon>
        <taxon>Spermatophyta</taxon>
        <taxon>Magnoliopsida</taxon>
        <taxon>eudicotyledons</taxon>
        <taxon>Gunneridae</taxon>
        <taxon>Pentapetalae</taxon>
        <taxon>asterids</taxon>
        <taxon>campanulids</taxon>
        <taxon>Asterales</taxon>
        <taxon>Asteraceae</taxon>
        <taxon>Asteroideae</taxon>
        <taxon>Anthemideae</taxon>
        <taxon>Anthemidinae</taxon>
        <taxon>Tanacetum</taxon>
    </lineage>
</organism>
<proteinExistence type="predicted"/>
<name>A0A699UPJ5_TANCI</name>
<dbReference type="AlphaFoldDB" id="A0A699UPJ5"/>
<gene>
    <name evidence="2" type="ORF">Tci_895952</name>
</gene>
<evidence type="ECO:0000313" key="2">
    <source>
        <dbReference type="EMBL" id="GFD23983.1"/>
    </source>
</evidence>
<keyword evidence="1" id="KW-0812">Transmembrane</keyword>
<accession>A0A699UPJ5</accession>
<comment type="caution">
    <text evidence="2">The sequence shown here is derived from an EMBL/GenBank/DDBJ whole genome shotgun (WGS) entry which is preliminary data.</text>
</comment>
<dbReference type="EMBL" id="BKCJ011348961">
    <property type="protein sequence ID" value="GFD23983.1"/>
    <property type="molecule type" value="Genomic_DNA"/>
</dbReference>
<protein>
    <submittedName>
        <fullName evidence="2">Uncharacterized protein</fullName>
    </submittedName>
</protein>
<feature type="transmembrane region" description="Helical" evidence="1">
    <location>
        <begin position="39"/>
        <end position="63"/>
    </location>
</feature>
<keyword evidence="1" id="KW-1133">Transmembrane helix</keyword>